<dbReference type="Pfam" id="PF02826">
    <property type="entry name" value="2-Hacid_dh_C"/>
    <property type="match status" value="1"/>
</dbReference>
<evidence type="ECO:0000256" key="3">
    <source>
        <dbReference type="ARBA" id="ARBA00023027"/>
    </source>
</evidence>
<evidence type="ECO:0000259" key="5">
    <source>
        <dbReference type="Pfam" id="PF00389"/>
    </source>
</evidence>
<evidence type="ECO:0000313" key="8">
    <source>
        <dbReference type="Proteomes" id="UP000665561"/>
    </source>
</evidence>
<dbReference type="InterPro" id="IPR006139">
    <property type="entry name" value="D-isomer_2_OHA_DH_cat_dom"/>
</dbReference>
<evidence type="ECO:0000313" key="7">
    <source>
        <dbReference type="EMBL" id="NBD22894.1"/>
    </source>
</evidence>
<sequence length="319" mass="34334">MGKIVSVHAFDPDQAAAIQAALPDYSFISAVGLGEEEARAQLQSAEIILGWNRDVKKTLFEDGIALKWLQNLGAGVDHLPLERVKELGIVVTNASGVHPFQISESIFAMLLSLTRGVHRAIRSQLAGKWQPSPGLGEAHGKTLAILGAGAIGQETAKIAKAFGMKVLGVRRSGEPAEHVDEMYGIDRLEDVLAKSDYIVNCLPHTSETRALIGQAQFKAMKPTAYYINIGRGATTDTAAMIDALRNGGIAGAGLDVFEQEPLPEGHPLWGLDNVILTPHESGNTSHYTERALEIVLANLVHYREHGAPGRNIVDLNAQY</sequence>
<evidence type="ECO:0000259" key="6">
    <source>
        <dbReference type="Pfam" id="PF02826"/>
    </source>
</evidence>
<evidence type="ECO:0000256" key="1">
    <source>
        <dbReference type="ARBA" id="ARBA00005854"/>
    </source>
</evidence>
<dbReference type="Proteomes" id="UP000665561">
    <property type="component" value="Unassembled WGS sequence"/>
</dbReference>
<dbReference type="InterPro" id="IPR036291">
    <property type="entry name" value="NAD(P)-bd_dom_sf"/>
</dbReference>
<dbReference type="SUPFAM" id="SSF51735">
    <property type="entry name" value="NAD(P)-binding Rossmann-fold domains"/>
    <property type="match status" value="1"/>
</dbReference>
<reference evidence="7 8" key="1">
    <citation type="submission" date="2020-01" db="EMBL/GenBank/DDBJ databases">
        <title>Paenibacillus soybeanensis sp. nov. isolated from the nodules of soybean (Glycine max(L.) Merr).</title>
        <authorList>
            <person name="Wang H."/>
        </authorList>
    </citation>
    <scope>NUCLEOTIDE SEQUENCE [LARGE SCALE GENOMIC DNA]</scope>
    <source>
        <strain evidence="7 8">T1</strain>
    </source>
</reference>
<accession>A0ABW9XJV0</accession>
<dbReference type="InterPro" id="IPR006140">
    <property type="entry name" value="D-isomer_DH_NAD-bd"/>
</dbReference>
<dbReference type="SUPFAM" id="SSF52283">
    <property type="entry name" value="Formate/glycerate dehydrogenase catalytic domain-like"/>
    <property type="match status" value="1"/>
</dbReference>
<dbReference type="Pfam" id="PF00389">
    <property type="entry name" value="2-Hacid_dh"/>
    <property type="match status" value="1"/>
</dbReference>
<keyword evidence="8" id="KW-1185">Reference proteome</keyword>
<proteinExistence type="inferred from homology"/>
<feature type="domain" description="D-isomer specific 2-hydroxyacid dehydrogenase catalytic" evidence="5">
    <location>
        <begin position="12"/>
        <end position="308"/>
    </location>
</feature>
<keyword evidence="2 4" id="KW-0560">Oxidoreductase</keyword>
<feature type="domain" description="D-isomer specific 2-hydroxyacid dehydrogenase NAD-binding" evidence="6">
    <location>
        <begin position="107"/>
        <end position="279"/>
    </location>
</feature>
<dbReference type="PANTHER" id="PTHR43333">
    <property type="entry name" value="2-HACID_DH_C DOMAIN-CONTAINING PROTEIN"/>
    <property type="match status" value="1"/>
</dbReference>
<organism evidence="7 8">
    <name type="scientific">Paenibacillus glycinis</name>
    <dbReference type="NCBI Taxonomy" id="2697035"/>
    <lineage>
        <taxon>Bacteria</taxon>
        <taxon>Bacillati</taxon>
        <taxon>Bacillota</taxon>
        <taxon>Bacilli</taxon>
        <taxon>Bacillales</taxon>
        <taxon>Paenibacillaceae</taxon>
        <taxon>Paenibacillus</taxon>
    </lineage>
</organism>
<dbReference type="RefSeq" id="WP_161741126.1">
    <property type="nucleotide sequence ID" value="NZ_JAAAMV010000001.1"/>
</dbReference>
<keyword evidence="3" id="KW-0520">NAD</keyword>
<comment type="caution">
    <text evidence="7">The sequence shown here is derived from an EMBL/GenBank/DDBJ whole genome shotgun (WGS) entry which is preliminary data.</text>
</comment>
<dbReference type="Gene3D" id="3.40.50.720">
    <property type="entry name" value="NAD(P)-binding Rossmann-like Domain"/>
    <property type="match status" value="2"/>
</dbReference>
<comment type="similarity">
    <text evidence="1 4">Belongs to the D-isomer specific 2-hydroxyacid dehydrogenase family.</text>
</comment>
<protein>
    <submittedName>
        <fullName evidence="7">D-2-hydroxyacid dehydrogenase</fullName>
    </submittedName>
</protein>
<dbReference type="PANTHER" id="PTHR43333:SF1">
    <property type="entry name" value="D-ISOMER SPECIFIC 2-HYDROXYACID DEHYDROGENASE NAD-BINDING DOMAIN-CONTAINING PROTEIN"/>
    <property type="match status" value="1"/>
</dbReference>
<gene>
    <name evidence="7" type="ORF">GT019_03310</name>
</gene>
<evidence type="ECO:0000256" key="4">
    <source>
        <dbReference type="RuleBase" id="RU003719"/>
    </source>
</evidence>
<dbReference type="EMBL" id="JAAAMV010000001">
    <property type="protein sequence ID" value="NBD22894.1"/>
    <property type="molecule type" value="Genomic_DNA"/>
</dbReference>
<dbReference type="CDD" id="cd05300">
    <property type="entry name" value="2-Hacid_dh_1"/>
    <property type="match status" value="1"/>
</dbReference>
<evidence type="ECO:0000256" key="2">
    <source>
        <dbReference type="ARBA" id="ARBA00023002"/>
    </source>
</evidence>
<name>A0ABW9XJV0_9BACL</name>